<accession>A0A0C4DNP6</accession>
<dbReference type="EMBL" id="GL876966">
    <property type="protein sequence ID" value="KLU82368.1"/>
    <property type="molecule type" value="Genomic_DNA"/>
</dbReference>
<reference evidence="1" key="1">
    <citation type="submission" date="2010-05" db="EMBL/GenBank/DDBJ databases">
        <title>The Genome Sequence of Magnaporthe poae strain ATCC 64411.</title>
        <authorList>
            <consortium name="The Broad Institute Genome Sequencing Platform"/>
            <consortium name="Broad Institute Genome Sequencing Center for Infectious Disease"/>
            <person name="Ma L.-J."/>
            <person name="Dead R."/>
            <person name="Young S."/>
            <person name="Zeng Q."/>
            <person name="Koehrsen M."/>
            <person name="Alvarado L."/>
            <person name="Berlin A."/>
            <person name="Chapman S.B."/>
            <person name="Chen Z."/>
            <person name="Freedman E."/>
            <person name="Gellesch M."/>
            <person name="Goldberg J."/>
            <person name="Griggs A."/>
            <person name="Gujja S."/>
            <person name="Heilman E.R."/>
            <person name="Heiman D."/>
            <person name="Hepburn T."/>
            <person name="Howarth C."/>
            <person name="Jen D."/>
            <person name="Larson L."/>
            <person name="Mehta T."/>
            <person name="Neiman D."/>
            <person name="Pearson M."/>
            <person name="Roberts A."/>
            <person name="Saif S."/>
            <person name="Shea T."/>
            <person name="Shenoy N."/>
            <person name="Sisk P."/>
            <person name="Stolte C."/>
            <person name="Sykes S."/>
            <person name="Walk T."/>
            <person name="White J."/>
            <person name="Yandava C."/>
            <person name="Haas B."/>
            <person name="Nusbaum C."/>
            <person name="Birren B."/>
        </authorList>
    </citation>
    <scope>NUCLEOTIDE SEQUENCE</scope>
    <source>
        <strain evidence="1">ATCC 64411</strain>
    </source>
</reference>
<organism evidence="2 3">
    <name type="scientific">Magnaporthiopsis poae (strain ATCC 64411 / 73-15)</name>
    <name type="common">Kentucky bluegrass fungus</name>
    <name type="synonym">Magnaporthe poae</name>
    <dbReference type="NCBI Taxonomy" id="644358"/>
    <lineage>
        <taxon>Eukaryota</taxon>
        <taxon>Fungi</taxon>
        <taxon>Dikarya</taxon>
        <taxon>Ascomycota</taxon>
        <taxon>Pezizomycotina</taxon>
        <taxon>Sordariomycetes</taxon>
        <taxon>Sordariomycetidae</taxon>
        <taxon>Magnaporthales</taxon>
        <taxon>Magnaporthaceae</taxon>
        <taxon>Magnaporthiopsis</taxon>
    </lineage>
</organism>
<protein>
    <submittedName>
        <fullName evidence="1 2">Uncharacterized protein</fullName>
    </submittedName>
</protein>
<reference evidence="2" key="4">
    <citation type="journal article" date="2015" name="G3 (Bethesda)">
        <title>Genome sequences of three phytopathogenic species of the Magnaporthaceae family of fungi.</title>
        <authorList>
            <person name="Okagaki L.H."/>
            <person name="Nunes C.C."/>
            <person name="Sailsbery J."/>
            <person name="Clay B."/>
            <person name="Brown D."/>
            <person name="John T."/>
            <person name="Oh Y."/>
            <person name="Young N."/>
            <person name="Fitzgerald M."/>
            <person name="Haas B.J."/>
            <person name="Zeng Q."/>
            <person name="Young S."/>
            <person name="Adiconis X."/>
            <person name="Fan L."/>
            <person name="Levin J.Z."/>
            <person name="Mitchell T.K."/>
            <person name="Okubara P.A."/>
            <person name="Farman M.L."/>
            <person name="Kohn L.M."/>
            <person name="Birren B."/>
            <person name="Ma L.-J."/>
            <person name="Dean R.A."/>
        </authorList>
    </citation>
    <scope>NUCLEOTIDE SEQUENCE</scope>
    <source>
        <strain evidence="2">ATCC 64411 / 73-15</strain>
    </source>
</reference>
<dbReference type="EMBL" id="ADBL01000348">
    <property type="status" value="NOT_ANNOTATED_CDS"/>
    <property type="molecule type" value="Genomic_DNA"/>
</dbReference>
<sequence>MAICASFAELRALLTTAESIHAYIAPLTKQGEKYAYTAKGLTSRVTSPLVTGAGSCMDGVIGNGRAAGILLPGQSNKVALVDLNANWAREAKRMMPQCKA</sequence>
<reference evidence="2" key="5">
    <citation type="submission" date="2015-06" db="UniProtKB">
        <authorList>
            <consortium name="EnsemblFungi"/>
        </authorList>
    </citation>
    <scope>IDENTIFICATION</scope>
    <source>
        <strain evidence="2">ATCC 64411</strain>
    </source>
</reference>
<reference evidence="3" key="2">
    <citation type="submission" date="2010-05" db="EMBL/GenBank/DDBJ databases">
        <title>The genome sequence of Magnaporthe poae strain ATCC 64411.</title>
        <authorList>
            <person name="Ma L.-J."/>
            <person name="Dead R."/>
            <person name="Young S."/>
            <person name="Zeng Q."/>
            <person name="Koehrsen M."/>
            <person name="Alvarado L."/>
            <person name="Berlin A."/>
            <person name="Chapman S.B."/>
            <person name="Chen Z."/>
            <person name="Freedman E."/>
            <person name="Gellesch M."/>
            <person name="Goldberg J."/>
            <person name="Griggs A."/>
            <person name="Gujja S."/>
            <person name="Heilman E.R."/>
            <person name="Heiman D."/>
            <person name="Hepburn T."/>
            <person name="Howarth C."/>
            <person name="Jen D."/>
            <person name="Larson L."/>
            <person name="Mehta T."/>
            <person name="Neiman D."/>
            <person name="Pearson M."/>
            <person name="Roberts A."/>
            <person name="Saif S."/>
            <person name="Shea T."/>
            <person name="Shenoy N."/>
            <person name="Sisk P."/>
            <person name="Stolte C."/>
            <person name="Sykes S."/>
            <person name="Walk T."/>
            <person name="White J."/>
            <person name="Yandava C."/>
            <person name="Haas B."/>
            <person name="Nusbaum C."/>
            <person name="Birren B."/>
        </authorList>
    </citation>
    <scope>NUCLEOTIDE SEQUENCE [LARGE SCALE GENOMIC DNA]</scope>
    <source>
        <strain evidence="3">ATCC 64411 / 73-15</strain>
    </source>
</reference>
<dbReference type="EnsemblFungi" id="MAPG_01440T0">
    <property type="protein sequence ID" value="MAPG_01440T0"/>
    <property type="gene ID" value="MAPG_01440"/>
</dbReference>
<dbReference type="STRING" id="644358.A0A0C4DNP6"/>
<gene>
    <name evidence="1" type="ORF">MAPG_01440</name>
</gene>
<proteinExistence type="predicted"/>
<dbReference type="AlphaFoldDB" id="A0A0C4DNP6"/>
<dbReference type="Proteomes" id="UP000011715">
    <property type="component" value="Unassembled WGS sequence"/>
</dbReference>
<evidence type="ECO:0000313" key="3">
    <source>
        <dbReference type="Proteomes" id="UP000011715"/>
    </source>
</evidence>
<name>A0A0C4DNP6_MAGP6</name>
<dbReference type="OrthoDB" id="1393670at2759"/>
<keyword evidence="3" id="KW-1185">Reference proteome</keyword>
<evidence type="ECO:0000313" key="2">
    <source>
        <dbReference type="EnsemblFungi" id="MAPG_01440T0"/>
    </source>
</evidence>
<dbReference type="VEuPathDB" id="FungiDB:MAPG_01440"/>
<reference evidence="1" key="3">
    <citation type="submission" date="2011-03" db="EMBL/GenBank/DDBJ databases">
        <title>Annotation of Magnaporthe poae ATCC 64411.</title>
        <authorList>
            <person name="Ma L.-J."/>
            <person name="Dead R."/>
            <person name="Young S.K."/>
            <person name="Zeng Q."/>
            <person name="Gargeya S."/>
            <person name="Fitzgerald M."/>
            <person name="Haas B."/>
            <person name="Abouelleil A."/>
            <person name="Alvarado L."/>
            <person name="Arachchi H.M."/>
            <person name="Berlin A."/>
            <person name="Brown A."/>
            <person name="Chapman S.B."/>
            <person name="Chen Z."/>
            <person name="Dunbar C."/>
            <person name="Freedman E."/>
            <person name="Gearin G."/>
            <person name="Gellesch M."/>
            <person name="Goldberg J."/>
            <person name="Griggs A."/>
            <person name="Gujja S."/>
            <person name="Heiman D."/>
            <person name="Howarth C."/>
            <person name="Larson L."/>
            <person name="Lui A."/>
            <person name="MacDonald P.J.P."/>
            <person name="Mehta T."/>
            <person name="Montmayeur A."/>
            <person name="Murphy C."/>
            <person name="Neiman D."/>
            <person name="Pearson M."/>
            <person name="Priest M."/>
            <person name="Roberts A."/>
            <person name="Saif S."/>
            <person name="Shea T."/>
            <person name="Shenoy N."/>
            <person name="Sisk P."/>
            <person name="Stolte C."/>
            <person name="Sykes S."/>
            <person name="Yandava C."/>
            <person name="Wortman J."/>
            <person name="Nusbaum C."/>
            <person name="Birren B."/>
        </authorList>
    </citation>
    <scope>NUCLEOTIDE SEQUENCE</scope>
    <source>
        <strain evidence="1">ATCC 64411</strain>
    </source>
</reference>
<evidence type="ECO:0000313" key="1">
    <source>
        <dbReference type="EMBL" id="KLU82368.1"/>
    </source>
</evidence>